<evidence type="ECO:0000313" key="3">
    <source>
        <dbReference type="EMBL" id="MFB6397651.1"/>
    </source>
</evidence>
<keyword evidence="4" id="KW-1185">Reference proteome</keyword>
<name>A0ABV5D330_9ACTN</name>
<proteinExistence type="predicted"/>
<dbReference type="RefSeq" id="WP_375736666.1">
    <property type="nucleotide sequence ID" value="NZ_JBCGDC010000158.1"/>
</dbReference>
<feature type="domain" description="HTH cro/C1-type" evidence="2">
    <location>
        <begin position="19"/>
        <end position="74"/>
    </location>
</feature>
<gene>
    <name evidence="3" type="ORF">AAFH96_31840</name>
</gene>
<feature type="region of interest" description="Disordered" evidence="1">
    <location>
        <begin position="90"/>
        <end position="192"/>
    </location>
</feature>
<dbReference type="EMBL" id="JBCGDC010000158">
    <property type="protein sequence ID" value="MFB6397651.1"/>
    <property type="molecule type" value="Genomic_DNA"/>
</dbReference>
<feature type="compositionally biased region" description="Pro residues" evidence="1">
    <location>
        <begin position="93"/>
        <end position="128"/>
    </location>
</feature>
<dbReference type="Pfam" id="PF13560">
    <property type="entry name" value="HTH_31"/>
    <property type="match status" value="1"/>
</dbReference>
<comment type="caution">
    <text evidence="3">The sequence shown here is derived from an EMBL/GenBank/DDBJ whole genome shotgun (WGS) entry which is preliminary data.</text>
</comment>
<dbReference type="InterPro" id="IPR001387">
    <property type="entry name" value="Cro/C1-type_HTH"/>
</dbReference>
<dbReference type="InterPro" id="IPR010982">
    <property type="entry name" value="Lambda_DNA-bd_dom_sf"/>
</dbReference>
<evidence type="ECO:0000313" key="4">
    <source>
        <dbReference type="Proteomes" id="UP001582793"/>
    </source>
</evidence>
<dbReference type="SMART" id="SM00530">
    <property type="entry name" value="HTH_XRE"/>
    <property type="match status" value="1"/>
</dbReference>
<organism evidence="3 4">
    <name type="scientific">Polymorphospora lycopeni</name>
    <dbReference type="NCBI Taxonomy" id="3140240"/>
    <lineage>
        <taxon>Bacteria</taxon>
        <taxon>Bacillati</taxon>
        <taxon>Actinomycetota</taxon>
        <taxon>Actinomycetes</taxon>
        <taxon>Micromonosporales</taxon>
        <taxon>Micromonosporaceae</taxon>
        <taxon>Polymorphospora</taxon>
    </lineage>
</organism>
<dbReference type="CDD" id="cd00093">
    <property type="entry name" value="HTH_XRE"/>
    <property type="match status" value="1"/>
</dbReference>
<accession>A0ABV5D330</accession>
<sequence>MTVSTDDAVADTRRALGRRLAAARRWIGITQVELARRLAYSRSSVANAEIGRALPERTFWGYADRVLGTGDEFVRAYDAHRELVLAQLRQSCPDPPPAPAPAPPAVSPARPRPAVPPGSPPVAAPPEPVRSDGVHRPAVRGGAPDESGWRGTGGTGPVEAGPVELVWGGYLIPAPDGDHRSPQRPAARVPGG</sequence>
<reference evidence="3 4" key="1">
    <citation type="submission" date="2024-04" db="EMBL/GenBank/DDBJ databases">
        <title>Polymorphospora sp. isolated from Baiyangdian Lake in Xiong'an New Area.</title>
        <authorList>
            <person name="Zhang X."/>
            <person name="Liu J."/>
        </authorList>
    </citation>
    <scope>NUCLEOTIDE SEQUENCE [LARGE SCALE GENOMIC DNA]</scope>
    <source>
        <strain evidence="3 4">2-325</strain>
    </source>
</reference>
<protein>
    <submittedName>
        <fullName evidence="3">Helix-turn-helix transcriptional regulator</fullName>
    </submittedName>
</protein>
<evidence type="ECO:0000259" key="2">
    <source>
        <dbReference type="SMART" id="SM00530"/>
    </source>
</evidence>
<dbReference type="Gene3D" id="1.10.260.40">
    <property type="entry name" value="lambda repressor-like DNA-binding domains"/>
    <property type="match status" value="1"/>
</dbReference>
<evidence type="ECO:0000256" key="1">
    <source>
        <dbReference type="SAM" id="MobiDB-lite"/>
    </source>
</evidence>
<dbReference type="SUPFAM" id="SSF47413">
    <property type="entry name" value="lambda repressor-like DNA-binding domains"/>
    <property type="match status" value="1"/>
</dbReference>
<dbReference type="Proteomes" id="UP001582793">
    <property type="component" value="Unassembled WGS sequence"/>
</dbReference>